<accession>A0A9R1QCD8</accession>
<protein>
    <recommendedName>
        <fullName evidence="3">NPH3 domain-containing protein</fullName>
    </recommendedName>
</protein>
<evidence type="ECO:0000256" key="1">
    <source>
        <dbReference type="ARBA" id="ARBA00022786"/>
    </source>
</evidence>
<evidence type="ECO:0000313" key="5">
    <source>
        <dbReference type="Proteomes" id="UP000324705"/>
    </source>
</evidence>
<evidence type="ECO:0000313" key="4">
    <source>
        <dbReference type="EMBL" id="VAH73960.1"/>
    </source>
</evidence>
<keyword evidence="1" id="KW-0833">Ubl conjugation pathway</keyword>
<keyword evidence="5" id="KW-1185">Reference proteome</keyword>
<gene>
    <name evidence="4" type="ORF">TRITD_3Bv1G051140</name>
</gene>
<sequence>MEMDQQLDVPRVRQTLGDSGSHLEWRLEIRVRGAARAPAAGPGPGWRGLVDAYLAEAALEAGLRPAELEELARAVLAHARAADAALYRAVDTYLKIGRHSRQCRYRNQRHIISLGGGELVDGPAALGDGVLGELAGEDEAAAMDRRMEETWTAMGKEGETRRGLTTGEKPSMAEEVHRHRGVGLRRVEEESGGDTVSGRRRGVVGSSPAKRGEWRKYAQLKTLFYILVRIHPSHTPGDFARKPN</sequence>
<dbReference type="InterPro" id="IPR043454">
    <property type="entry name" value="NPH3/RPT2-like"/>
</dbReference>
<proteinExistence type="predicted"/>
<reference evidence="4 5" key="1">
    <citation type="submission" date="2017-09" db="EMBL/GenBank/DDBJ databases">
        <authorList>
            <consortium name="International Durum Wheat Genome Sequencing Consortium (IDWGSC)"/>
            <person name="Milanesi L."/>
        </authorList>
    </citation>
    <scope>NUCLEOTIDE SEQUENCE [LARGE SCALE GENOMIC DNA]</scope>
    <source>
        <strain evidence="5">cv. Svevo</strain>
    </source>
</reference>
<organism evidence="4 5">
    <name type="scientific">Triticum turgidum subsp. durum</name>
    <name type="common">Durum wheat</name>
    <name type="synonym">Triticum durum</name>
    <dbReference type="NCBI Taxonomy" id="4567"/>
    <lineage>
        <taxon>Eukaryota</taxon>
        <taxon>Viridiplantae</taxon>
        <taxon>Streptophyta</taxon>
        <taxon>Embryophyta</taxon>
        <taxon>Tracheophyta</taxon>
        <taxon>Spermatophyta</taxon>
        <taxon>Magnoliopsida</taxon>
        <taxon>Liliopsida</taxon>
        <taxon>Poales</taxon>
        <taxon>Poaceae</taxon>
        <taxon>BOP clade</taxon>
        <taxon>Pooideae</taxon>
        <taxon>Triticodae</taxon>
        <taxon>Triticeae</taxon>
        <taxon>Triticinae</taxon>
        <taxon>Triticum</taxon>
    </lineage>
</organism>
<dbReference type="Proteomes" id="UP000324705">
    <property type="component" value="Chromosome 3B"/>
</dbReference>
<feature type="region of interest" description="Disordered" evidence="2">
    <location>
        <begin position="155"/>
        <end position="210"/>
    </location>
</feature>
<dbReference type="PANTHER" id="PTHR32370">
    <property type="entry name" value="OS12G0117600 PROTEIN"/>
    <property type="match status" value="1"/>
</dbReference>
<dbReference type="EMBL" id="LT934116">
    <property type="protein sequence ID" value="VAH73960.1"/>
    <property type="molecule type" value="Genomic_DNA"/>
</dbReference>
<feature type="domain" description="NPH3" evidence="3">
    <location>
        <begin position="49"/>
        <end position="95"/>
    </location>
</feature>
<evidence type="ECO:0000256" key="2">
    <source>
        <dbReference type="SAM" id="MobiDB-lite"/>
    </source>
</evidence>
<dbReference type="AlphaFoldDB" id="A0A9R1QCD8"/>
<dbReference type="Pfam" id="PF03000">
    <property type="entry name" value="NPH3"/>
    <property type="match status" value="1"/>
</dbReference>
<evidence type="ECO:0000259" key="3">
    <source>
        <dbReference type="Pfam" id="PF03000"/>
    </source>
</evidence>
<name>A0A9R1QCD8_TRITD</name>
<dbReference type="InterPro" id="IPR027356">
    <property type="entry name" value="NPH3_dom"/>
</dbReference>
<dbReference type="Gramene" id="TRITD3Bv1G051140.1">
    <property type="protein sequence ID" value="TRITD3Bv1G051140.1"/>
    <property type="gene ID" value="TRITD3Bv1G051140"/>
</dbReference>